<comment type="caution">
    <text evidence="1">The sequence shown here is derived from an EMBL/GenBank/DDBJ whole genome shotgun (WGS) entry which is preliminary data.</text>
</comment>
<organism evidence="1 2">
    <name type="scientific">Antrihabitans stalagmiti</name>
    <dbReference type="NCBI Taxonomy" id="2799499"/>
    <lineage>
        <taxon>Bacteria</taxon>
        <taxon>Bacillati</taxon>
        <taxon>Actinomycetota</taxon>
        <taxon>Actinomycetes</taxon>
        <taxon>Mycobacteriales</taxon>
        <taxon>Nocardiaceae</taxon>
        <taxon>Antrihabitans</taxon>
    </lineage>
</organism>
<sequence length="90" mass="10110">MQGLAVVLFPVLLMLFALAMERVEFRLSRLNVREQEVQEFLDTASKAEVASLAKVSMPVALARFHRRRNRGDGQRTRAAGARLLSVRKAS</sequence>
<evidence type="ECO:0000313" key="2">
    <source>
        <dbReference type="Proteomes" id="UP000655868"/>
    </source>
</evidence>
<accession>A0A934NRT3</accession>
<name>A0A934NRT3_9NOCA</name>
<dbReference type="AlphaFoldDB" id="A0A934NRT3"/>
<keyword evidence="2" id="KW-1185">Reference proteome</keyword>
<dbReference type="RefSeq" id="WP_199704877.1">
    <property type="nucleotide sequence ID" value="NZ_JAEMNV010000004.1"/>
</dbReference>
<proteinExistence type="predicted"/>
<protein>
    <submittedName>
        <fullName evidence="1">Uncharacterized protein</fullName>
    </submittedName>
</protein>
<dbReference type="EMBL" id="JAEMNV010000004">
    <property type="protein sequence ID" value="MBJ8340129.1"/>
    <property type="molecule type" value="Genomic_DNA"/>
</dbReference>
<evidence type="ECO:0000313" key="1">
    <source>
        <dbReference type="EMBL" id="MBJ8340129.1"/>
    </source>
</evidence>
<reference evidence="1" key="1">
    <citation type="submission" date="2020-12" db="EMBL/GenBank/DDBJ databases">
        <title>Antrihabitans popcorni sp. nov. and Antrihabitans auranticaus sp. nov., isolated from a larva cave.</title>
        <authorList>
            <person name="Lee S.D."/>
            <person name="Kim I.S."/>
        </authorList>
    </citation>
    <scope>NUCLEOTIDE SEQUENCE</scope>
    <source>
        <strain evidence="1">YC3-6</strain>
    </source>
</reference>
<dbReference type="Proteomes" id="UP000655868">
    <property type="component" value="Unassembled WGS sequence"/>
</dbReference>
<gene>
    <name evidence="1" type="ORF">JGU71_14655</name>
</gene>